<gene>
    <name evidence="7" type="ORF">ACFOYW_01445</name>
</gene>
<dbReference type="RefSeq" id="WP_390226799.1">
    <property type="nucleotide sequence ID" value="NZ_JBHSCN010000002.1"/>
</dbReference>
<organism evidence="7 8">
    <name type="scientific">Gryllotalpicola reticulitermitis</name>
    <dbReference type="NCBI Taxonomy" id="1184153"/>
    <lineage>
        <taxon>Bacteria</taxon>
        <taxon>Bacillati</taxon>
        <taxon>Actinomycetota</taxon>
        <taxon>Actinomycetes</taxon>
        <taxon>Micrococcales</taxon>
        <taxon>Microbacteriaceae</taxon>
        <taxon>Gryllotalpicola</taxon>
    </lineage>
</organism>
<comment type="similarity">
    <text evidence="2">Belongs to the zinc-containing alcohol dehydrogenase family.</text>
</comment>
<name>A0ABV8Q3M4_9MICO</name>
<dbReference type="PANTHER" id="PTHR43161:SF9">
    <property type="entry name" value="SORBITOL DEHYDROGENASE"/>
    <property type="match status" value="1"/>
</dbReference>
<evidence type="ECO:0000256" key="5">
    <source>
        <dbReference type="ARBA" id="ARBA00023002"/>
    </source>
</evidence>
<dbReference type="InterPro" id="IPR011032">
    <property type="entry name" value="GroES-like_sf"/>
</dbReference>
<dbReference type="Gene3D" id="3.90.180.10">
    <property type="entry name" value="Medium-chain alcohol dehydrogenases, catalytic domain"/>
    <property type="match status" value="1"/>
</dbReference>
<evidence type="ECO:0000259" key="6">
    <source>
        <dbReference type="SMART" id="SM00829"/>
    </source>
</evidence>
<accession>A0ABV8Q3M4</accession>
<keyword evidence="4" id="KW-0862">Zinc</keyword>
<dbReference type="SUPFAM" id="SSF51735">
    <property type="entry name" value="NAD(P)-binding Rossmann-fold domains"/>
    <property type="match status" value="1"/>
</dbReference>
<proteinExistence type="inferred from homology"/>
<dbReference type="PANTHER" id="PTHR43161">
    <property type="entry name" value="SORBITOL DEHYDROGENASE"/>
    <property type="match status" value="1"/>
</dbReference>
<dbReference type="SMART" id="SM00829">
    <property type="entry name" value="PKS_ER"/>
    <property type="match status" value="1"/>
</dbReference>
<evidence type="ECO:0000313" key="7">
    <source>
        <dbReference type="EMBL" id="MFC4242022.1"/>
    </source>
</evidence>
<protein>
    <submittedName>
        <fullName evidence="7">Zinc-binding dehydrogenase</fullName>
    </submittedName>
</protein>
<keyword evidence="8" id="KW-1185">Reference proteome</keyword>
<dbReference type="SUPFAM" id="SSF50129">
    <property type="entry name" value="GroES-like"/>
    <property type="match status" value="1"/>
</dbReference>
<comment type="cofactor">
    <cofactor evidence="1">
        <name>Zn(2+)</name>
        <dbReference type="ChEBI" id="CHEBI:29105"/>
    </cofactor>
</comment>
<dbReference type="InterPro" id="IPR013149">
    <property type="entry name" value="ADH-like_C"/>
</dbReference>
<dbReference type="Pfam" id="PF08240">
    <property type="entry name" value="ADH_N"/>
    <property type="match status" value="1"/>
</dbReference>
<dbReference type="Pfam" id="PF00107">
    <property type="entry name" value="ADH_zinc_N"/>
    <property type="match status" value="1"/>
</dbReference>
<dbReference type="EMBL" id="JBHSCN010000002">
    <property type="protein sequence ID" value="MFC4242022.1"/>
    <property type="molecule type" value="Genomic_DNA"/>
</dbReference>
<reference evidence="8" key="1">
    <citation type="journal article" date="2019" name="Int. J. Syst. Evol. Microbiol.">
        <title>The Global Catalogue of Microorganisms (GCM) 10K type strain sequencing project: providing services to taxonomists for standard genome sequencing and annotation.</title>
        <authorList>
            <consortium name="The Broad Institute Genomics Platform"/>
            <consortium name="The Broad Institute Genome Sequencing Center for Infectious Disease"/>
            <person name="Wu L."/>
            <person name="Ma J."/>
        </authorList>
    </citation>
    <scope>NUCLEOTIDE SEQUENCE [LARGE SCALE GENOMIC DNA]</scope>
    <source>
        <strain evidence="8">CGMCC 1.10363</strain>
    </source>
</reference>
<dbReference type="InterPro" id="IPR020843">
    <property type="entry name" value="ER"/>
</dbReference>
<evidence type="ECO:0000313" key="8">
    <source>
        <dbReference type="Proteomes" id="UP001595900"/>
    </source>
</evidence>
<dbReference type="Proteomes" id="UP001595900">
    <property type="component" value="Unassembled WGS sequence"/>
</dbReference>
<feature type="domain" description="Enoyl reductase (ER)" evidence="6">
    <location>
        <begin position="16"/>
        <end position="327"/>
    </location>
</feature>
<evidence type="ECO:0000256" key="3">
    <source>
        <dbReference type="ARBA" id="ARBA00022723"/>
    </source>
</evidence>
<evidence type="ECO:0000256" key="2">
    <source>
        <dbReference type="ARBA" id="ARBA00008072"/>
    </source>
</evidence>
<comment type="caution">
    <text evidence="7">The sequence shown here is derived from an EMBL/GenBank/DDBJ whole genome shotgun (WGS) entry which is preliminary data.</text>
</comment>
<evidence type="ECO:0000256" key="1">
    <source>
        <dbReference type="ARBA" id="ARBA00001947"/>
    </source>
</evidence>
<evidence type="ECO:0000256" key="4">
    <source>
        <dbReference type="ARBA" id="ARBA00022833"/>
    </source>
</evidence>
<keyword evidence="5" id="KW-0560">Oxidoreductase</keyword>
<keyword evidence="3" id="KW-0479">Metal-binding</keyword>
<sequence length="329" mass="33400">MSVVDDNLGIVVPEKGRLVVEPVPEPEPAPDEAVVAIRYGGICGSDLHYWLDGASGQSVIRAPLRLGHEIVGVVAHAAADGSGPAEGTPVAVHPGGPGGSYLGSATLWPHTQGAFARRVALRSAMLRPLPDGLDLLTAAVTEPASVAMHGVSLAGDVAGRRVLVTGAGPIGALVVAVLARAGAAEIVATDLHERPRQAALEVGATAVLDARDGDAVATLDADIAIESSGTVPGLAAAVSGVRRGGRVVLVGLQAVGMVPAPMASLITREITLTGSFRFVDEIDRVLPALADGSLRTEGVVTHQFALADALEAFEVARDPARSGKVLLSF</sequence>
<dbReference type="InterPro" id="IPR013154">
    <property type="entry name" value="ADH-like_N"/>
</dbReference>
<dbReference type="Gene3D" id="3.40.50.720">
    <property type="entry name" value="NAD(P)-binding Rossmann-like Domain"/>
    <property type="match status" value="1"/>
</dbReference>
<dbReference type="InterPro" id="IPR036291">
    <property type="entry name" value="NAD(P)-bd_dom_sf"/>
</dbReference>